<dbReference type="Proteomes" id="UP000472272">
    <property type="component" value="Chromosome 9"/>
</dbReference>
<reference evidence="9 10" key="1">
    <citation type="journal article" date="2019" name="Proc. Natl. Acad. Sci. U.S.A.">
        <title>Regulatory changes in pterin and carotenoid genes underlie balanced color polymorphisms in the wall lizard.</title>
        <authorList>
            <person name="Andrade P."/>
            <person name="Pinho C."/>
            <person name="Perez I de Lanuza G."/>
            <person name="Afonso S."/>
            <person name="Brejcha J."/>
            <person name="Rubin C.J."/>
            <person name="Wallerman O."/>
            <person name="Pereira P."/>
            <person name="Sabatino S.J."/>
            <person name="Bellati A."/>
            <person name="Pellitteri-Rosa D."/>
            <person name="Bosakova Z."/>
            <person name="Bunikis I."/>
            <person name="Carretero M.A."/>
            <person name="Feiner N."/>
            <person name="Marsik P."/>
            <person name="Pauperio F."/>
            <person name="Salvi D."/>
            <person name="Soler L."/>
            <person name="While G.M."/>
            <person name="Uller T."/>
            <person name="Font E."/>
            <person name="Andersson L."/>
            <person name="Carneiro M."/>
        </authorList>
    </citation>
    <scope>NUCLEOTIDE SEQUENCE</scope>
</reference>
<proteinExistence type="inferred from homology"/>
<dbReference type="InterPro" id="IPR022248">
    <property type="entry name" value="TNF_rcpt_RELT"/>
</dbReference>
<dbReference type="CTD" id="768211"/>
<feature type="compositionally biased region" description="Basic and acidic residues" evidence="7">
    <location>
        <begin position="291"/>
        <end position="302"/>
    </location>
</feature>
<feature type="region of interest" description="Disordered" evidence="7">
    <location>
        <begin position="237"/>
        <end position="302"/>
    </location>
</feature>
<dbReference type="OrthoDB" id="9353106at2759"/>
<feature type="region of interest" description="Disordered" evidence="7">
    <location>
        <begin position="23"/>
        <end position="55"/>
    </location>
</feature>
<evidence type="ECO:0000256" key="2">
    <source>
        <dbReference type="ARBA" id="ARBA00008688"/>
    </source>
</evidence>
<reference evidence="9" key="3">
    <citation type="submission" date="2025-09" db="UniProtKB">
        <authorList>
            <consortium name="Ensembl"/>
        </authorList>
    </citation>
    <scope>IDENTIFICATION</scope>
</reference>
<reference evidence="9" key="2">
    <citation type="submission" date="2025-08" db="UniProtKB">
        <authorList>
            <consortium name="Ensembl"/>
        </authorList>
    </citation>
    <scope>IDENTIFICATION</scope>
</reference>
<evidence type="ECO:0000256" key="8">
    <source>
        <dbReference type="SAM" id="Phobius"/>
    </source>
</evidence>
<dbReference type="InterPro" id="IPR042315">
    <property type="entry name" value="RELL1"/>
</dbReference>
<feature type="compositionally biased region" description="Basic and acidic residues" evidence="7">
    <location>
        <begin position="237"/>
        <end position="247"/>
    </location>
</feature>
<dbReference type="PANTHER" id="PTHR31037:SF1">
    <property type="entry name" value="RELT-LIKE PROTEIN 1"/>
    <property type="match status" value="1"/>
</dbReference>
<keyword evidence="5 8" id="KW-1133">Transmembrane helix</keyword>
<evidence type="ECO:0000256" key="6">
    <source>
        <dbReference type="ARBA" id="ARBA00023136"/>
    </source>
</evidence>
<organism evidence="9 10">
    <name type="scientific">Podarcis muralis</name>
    <name type="common">Wall lizard</name>
    <name type="synonym">Lacerta muralis</name>
    <dbReference type="NCBI Taxonomy" id="64176"/>
    <lineage>
        <taxon>Eukaryota</taxon>
        <taxon>Metazoa</taxon>
        <taxon>Chordata</taxon>
        <taxon>Craniata</taxon>
        <taxon>Vertebrata</taxon>
        <taxon>Euteleostomi</taxon>
        <taxon>Lepidosauria</taxon>
        <taxon>Squamata</taxon>
        <taxon>Bifurcata</taxon>
        <taxon>Unidentata</taxon>
        <taxon>Episquamata</taxon>
        <taxon>Laterata</taxon>
        <taxon>Lacertibaenia</taxon>
        <taxon>Lacertidae</taxon>
        <taxon>Podarcis</taxon>
    </lineage>
</organism>
<evidence type="ECO:0000256" key="1">
    <source>
        <dbReference type="ARBA" id="ARBA00004162"/>
    </source>
</evidence>
<dbReference type="GO" id="GO:0005886">
    <property type="term" value="C:plasma membrane"/>
    <property type="evidence" value="ECO:0007669"/>
    <property type="project" value="UniProtKB-SubCell"/>
</dbReference>
<evidence type="ECO:0000256" key="5">
    <source>
        <dbReference type="ARBA" id="ARBA00022989"/>
    </source>
</evidence>
<keyword evidence="4 8" id="KW-0812">Transmembrane</keyword>
<evidence type="ECO:0000313" key="9">
    <source>
        <dbReference type="Ensembl" id="ENSPMRP00000021228.1"/>
    </source>
</evidence>
<dbReference type="GeneID" id="114604185"/>
<dbReference type="PANTHER" id="PTHR31037">
    <property type="entry name" value="RELT-LIKE PROTEIN 1-RELATED"/>
    <property type="match status" value="1"/>
</dbReference>
<dbReference type="Ensembl" id="ENSPMRT00000022534.1">
    <property type="protein sequence ID" value="ENSPMRP00000021228.1"/>
    <property type="gene ID" value="ENSPMRG00000013797.1"/>
</dbReference>
<dbReference type="GeneTree" id="ENSGT00940000159709"/>
<evidence type="ECO:0000256" key="7">
    <source>
        <dbReference type="SAM" id="MobiDB-lite"/>
    </source>
</evidence>
<dbReference type="GO" id="GO:0015630">
    <property type="term" value="C:microtubule cytoskeleton"/>
    <property type="evidence" value="ECO:0007669"/>
    <property type="project" value="Ensembl"/>
</dbReference>
<keyword evidence="6 8" id="KW-0472">Membrane</keyword>
<keyword evidence="10" id="KW-1185">Reference proteome</keyword>
<dbReference type="RefSeq" id="XP_028599898.1">
    <property type="nucleotide sequence ID" value="XM_028744065.1"/>
</dbReference>
<evidence type="ECO:0000313" key="10">
    <source>
        <dbReference type="Proteomes" id="UP000472272"/>
    </source>
</evidence>
<dbReference type="AlphaFoldDB" id="A0A670J9T3"/>
<evidence type="ECO:0000256" key="4">
    <source>
        <dbReference type="ARBA" id="ARBA00022692"/>
    </source>
</evidence>
<feature type="transmembrane region" description="Helical" evidence="8">
    <location>
        <begin position="61"/>
        <end position="80"/>
    </location>
</feature>
<feature type="region of interest" description="Disordered" evidence="7">
    <location>
        <begin position="144"/>
        <end position="177"/>
    </location>
</feature>
<dbReference type="Pfam" id="PF12606">
    <property type="entry name" value="RELT"/>
    <property type="match status" value="1"/>
</dbReference>
<dbReference type="GO" id="GO:1900745">
    <property type="term" value="P:positive regulation of p38MAPK cascade"/>
    <property type="evidence" value="ECO:0007669"/>
    <property type="project" value="Ensembl"/>
</dbReference>
<sequence>MAPQGPAATPAYPAAFFQAASAQAGNRSAPGVPRTLASHSADDVANKPESGSPGNGQHPEYIAYFLIPVFFLMGLLGVFICHMLKKKGYRCTTESEQEEEQLGEKIELNESTNDNGDTVGKIVDYIMKNEANADVLKAMVADNSVYDPESPTSPTTPGSPTSPVSPSSSGGPQLKHTCRGRHLHTVGGVAGTGDCSRCNQKRWHLFSPAKKSKEPRRARHGEVTVLSVGRFRVTKVEHKSASKERKNLMSVSGVESVNGEMPATPVKEASKEAPVTPAAKQVPGDQQRTPAKQEDRSRSGSA</sequence>
<protein>
    <submittedName>
        <fullName evidence="9">RELT like 1</fullName>
    </submittedName>
</protein>
<keyword evidence="3" id="KW-1003">Cell membrane</keyword>
<dbReference type="KEGG" id="pmua:114604185"/>
<accession>A0A670J9T3</accession>
<name>A0A670J9T3_PODMU</name>
<comment type="subcellular location">
    <subcellularLocation>
        <location evidence="1">Cell membrane</location>
        <topology evidence="1">Single-pass membrane protein</topology>
    </subcellularLocation>
</comment>
<evidence type="ECO:0000256" key="3">
    <source>
        <dbReference type="ARBA" id="ARBA00022475"/>
    </source>
</evidence>
<feature type="compositionally biased region" description="Low complexity" evidence="7">
    <location>
        <begin position="148"/>
        <end position="172"/>
    </location>
</feature>
<dbReference type="OMA" id="NICTRCS"/>
<gene>
    <name evidence="9" type="primary">RELL1</name>
</gene>
<comment type="similarity">
    <text evidence="2">Belongs to the RELT family.</text>
</comment>